<accession>A0A2S1LDR9</accession>
<evidence type="ECO:0000256" key="6">
    <source>
        <dbReference type="ARBA" id="ARBA00023284"/>
    </source>
</evidence>
<dbReference type="Pfam" id="PF07992">
    <property type="entry name" value="Pyr_redox_2"/>
    <property type="match status" value="1"/>
</dbReference>
<dbReference type="InterPro" id="IPR050097">
    <property type="entry name" value="Ferredoxin-NADP_redctase_2"/>
</dbReference>
<dbReference type="PROSITE" id="PS00573">
    <property type="entry name" value="PYRIDINE_REDOX_2"/>
    <property type="match status" value="1"/>
</dbReference>
<dbReference type="InterPro" id="IPR036188">
    <property type="entry name" value="FAD/NAD-bd_sf"/>
</dbReference>
<comment type="similarity">
    <text evidence="1">Belongs to the class-II pyridine nucleotide-disulfide oxidoreductase family.</text>
</comment>
<organism evidence="9 10">
    <name type="scientific">Flavobacterium faecale</name>
    <dbReference type="NCBI Taxonomy" id="1355330"/>
    <lineage>
        <taxon>Bacteria</taxon>
        <taxon>Pseudomonadati</taxon>
        <taxon>Bacteroidota</taxon>
        <taxon>Flavobacteriia</taxon>
        <taxon>Flavobacteriales</taxon>
        <taxon>Flavobacteriaceae</taxon>
        <taxon>Flavobacterium</taxon>
    </lineage>
</organism>
<reference evidence="9 10" key="1">
    <citation type="submission" date="2017-04" db="EMBL/GenBank/DDBJ databases">
        <title>Compelte genome sequence of WV33.</title>
        <authorList>
            <person name="Lee P.C."/>
        </authorList>
    </citation>
    <scope>NUCLEOTIDE SEQUENCE [LARGE SCALE GENOMIC DNA]</scope>
    <source>
        <strain evidence="9 10">WV33</strain>
    </source>
</reference>
<dbReference type="AlphaFoldDB" id="A0A2S1LDR9"/>
<keyword evidence="5" id="KW-1015">Disulfide bond</keyword>
<evidence type="ECO:0000256" key="2">
    <source>
        <dbReference type="ARBA" id="ARBA00022630"/>
    </source>
</evidence>
<name>A0A2S1LDR9_9FLAO</name>
<dbReference type="Pfam" id="PF00462">
    <property type="entry name" value="Glutaredoxin"/>
    <property type="match status" value="2"/>
</dbReference>
<evidence type="ECO:0000313" key="10">
    <source>
        <dbReference type="Proteomes" id="UP000244527"/>
    </source>
</evidence>
<keyword evidence="4" id="KW-0560">Oxidoreductase</keyword>
<evidence type="ECO:0000256" key="3">
    <source>
        <dbReference type="ARBA" id="ARBA00022827"/>
    </source>
</evidence>
<feature type="domain" description="Glutaredoxin" evidence="7">
    <location>
        <begin position="5"/>
        <end position="62"/>
    </location>
</feature>
<gene>
    <name evidence="9" type="ORF">FFWV33_10370</name>
</gene>
<dbReference type="GO" id="GO:0016668">
    <property type="term" value="F:oxidoreductase activity, acting on a sulfur group of donors, NAD(P) as acceptor"/>
    <property type="evidence" value="ECO:0007669"/>
    <property type="project" value="UniProtKB-ARBA"/>
</dbReference>
<evidence type="ECO:0000313" key="9">
    <source>
        <dbReference type="EMBL" id="AWG21905.1"/>
    </source>
</evidence>
<evidence type="ECO:0000259" key="8">
    <source>
        <dbReference type="Pfam" id="PF07992"/>
    </source>
</evidence>
<dbReference type="CDD" id="cd02976">
    <property type="entry name" value="NrdH"/>
    <property type="match status" value="2"/>
</dbReference>
<dbReference type="EMBL" id="CP020918">
    <property type="protein sequence ID" value="AWG21905.1"/>
    <property type="molecule type" value="Genomic_DNA"/>
</dbReference>
<dbReference type="InterPro" id="IPR023753">
    <property type="entry name" value="FAD/NAD-binding_dom"/>
</dbReference>
<keyword evidence="3" id="KW-0274">FAD</keyword>
<protein>
    <submittedName>
        <fullName evidence="9">Pyridine nucleotide-disulfide oxidoreductase</fullName>
    </submittedName>
</protein>
<dbReference type="OrthoDB" id="109585at2"/>
<dbReference type="SUPFAM" id="SSF51905">
    <property type="entry name" value="FAD/NAD(P)-binding domain"/>
    <property type="match status" value="1"/>
</dbReference>
<evidence type="ECO:0000256" key="5">
    <source>
        <dbReference type="ARBA" id="ARBA00023157"/>
    </source>
</evidence>
<evidence type="ECO:0000259" key="7">
    <source>
        <dbReference type="Pfam" id="PF00462"/>
    </source>
</evidence>
<keyword evidence="10" id="KW-1185">Reference proteome</keyword>
<feature type="domain" description="Glutaredoxin" evidence="7">
    <location>
        <begin position="85"/>
        <end position="142"/>
    </location>
</feature>
<dbReference type="PRINTS" id="PR00469">
    <property type="entry name" value="PNDRDTASEII"/>
</dbReference>
<dbReference type="PANTHER" id="PTHR48105">
    <property type="entry name" value="THIOREDOXIN REDUCTASE 1-RELATED-RELATED"/>
    <property type="match status" value="1"/>
</dbReference>
<evidence type="ECO:0000256" key="1">
    <source>
        <dbReference type="ARBA" id="ARBA00009333"/>
    </source>
</evidence>
<evidence type="ECO:0000256" key="4">
    <source>
        <dbReference type="ARBA" id="ARBA00023002"/>
    </source>
</evidence>
<dbReference type="InterPro" id="IPR002109">
    <property type="entry name" value="Glutaredoxin"/>
</dbReference>
<dbReference type="KEGG" id="ffa:FFWV33_10370"/>
<dbReference type="Proteomes" id="UP000244527">
    <property type="component" value="Chromosome"/>
</dbReference>
<feature type="domain" description="FAD/NAD(P)-binding" evidence="8">
    <location>
        <begin position="168"/>
        <end position="457"/>
    </location>
</feature>
<dbReference type="PRINTS" id="PR00368">
    <property type="entry name" value="FADPNR"/>
</dbReference>
<dbReference type="Gene3D" id="3.40.30.10">
    <property type="entry name" value="Glutaredoxin"/>
    <property type="match status" value="2"/>
</dbReference>
<dbReference type="InterPro" id="IPR008255">
    <property type="entry name" value="Pyr_nucl-diS_OxRdtase_2_AS"/>
</dbReference>
<keyword evidence="2" id="KW-0285">Flavoprotein</keyword>
<sequence length="470" mass="52132">MTQKIKMYGAEWCPDCRRTKGFFTQNNIEFEYINLDITPDASKLVEEYNNGKRIIPTVVIHETAHSNPQNHELAAILGINKQGTVKLYGADWCPDCRRAKRFLQDNQINFEFIDVENTEGASEYVMKVNNGKRIIPTILINDTPYSNPDNNKLTELLHIDKVTDTRIYDVLIVGGGASGLTTAIYAQRDRFDSIILEKKNIGGNAFITKKIENYPGFKEVSGPDLMDRMEQQAATLGAKIETGVEIVSIERVGNFFKVYTKSEEYRAKSIVISTGSTYRTLGIPGEAELIGSGIHYCATCDGAFYRDKEVIVIGGGNSALEEGMFLAGFCKKVTIIHRGEKFSADEIYTEKLTSFENIEVHLNKKPKEFIADSDGNFDKLIYSDNETEKEGELTADGVFTFIGLIPNTKPFEGFLNLSNSGHILTKNLNQTSVEGIFAAGDCRFGAIAQVAAATGEGVVASYGLKEYLKK</sequence>
<dbReference type="PROSITE" id="PS51354">
    <property type="entry name" value="GLUTAREDOXIN_2"/>
    <property type="match status" value="2"/>
</dbReference>
<dbReference type="Gene3D" id="3.50.50.60">
    <property type="entry name" value="FAD/NAD(P)-binding domain"/>
    <property type="match status" value="2"/>
</dbReference>
<proteinExistence type="inferred from homology"/>
<dbReference type="SUPFAM" id="SSF52833">
    <property type="entry name" value="Thioredoxin-like"/>
    <property type="match status" value="2"/>
</dbReference>
<dbReference type="InterPro" id="IPR036249">
    <property type="entry name" value="Thioredoxin-like_sf"/>
</dbReference>
<dbReference type="RefSeq" id="WP_108740838.1">
    <property type="nucleotide sequence ID" value="NZ_CP020918.1"/>
</dbReference>
<keyword evidence="6" id="KW-0676">Redox-active center</keyword>